<dbReference type="OrthoDB" id="9875318at2"/>
<dbReference type="RefSeq" id="WP_147055741.1">
    <property type="nucleotide sequence ID" value="NZ_CP042437.1"/>
</dbReference>
<keyword evidence="2" id="KW-1185">Reference proteome</keyword>
<name>A0A5B8W2S8_9SPHI</name>
<evidence type="ECO:0000313" key="1">
    <source>
        <dbReference type="EMBL" id="QEC77757.1"/>
    </source>
</evidence>
<organism evidence="1 2">
    <name type="scientific">Mucilaginibacter ginsenosidivorax</name>
    <dbReference type="NCBI Taxonomy" id="862126"/>
    <lineage>
        <taxon>Bacteria</taxon>
        <taxon>Pseudomonadati</taxon>
        <taxon>Bacteroidota</taxon>
        <taxon>Sphingobacteriia</taxon>
        <taxon>Sphingobacteriales</taxon>
        <taxon>Sphingobacteriaceae</taxon>
        <taxon>Mucilaginibacter</taxon>
    </lineage>
</organism>
<dbReference type="KEGG" id="mgk:FSB76_18080"/>
<proteinExistence type="predicted"/>
<protein>
    <submittedName>
        <fullName evidence="1">Uncharacterized protein</fullName>
    </submittedName>
</protein>
<evidence type="ECO:0000313" key="2">
    <source>
        <dbReference type="Proteomes" id="UP000321362"/>
    </source>
</evidence>
<gene>
    <name evidence="1" type="ORF">FSB76_18080</name>
</gene>
<dbReference type="EMBL" id="CP042437">
    <property type="protein sequence ID" value="QEC77757.1"/>
    <property type="molecule type" value="Genomic_DNA"/>
</dbReference>
<reference evidence="1 2" key="1">
    <citation type="journal article" date="2013" name="J. Microbiol.">
        <title>Mucilaginibacter ginsenosidivorax sp. nov., with ginsenoside converting activity isolated from sediment.</title>
        <authorList>
            <person name="Kim J.K."/>
            <person name="Choi T.E."/>
            <person name="Liu Q.M."/>
            <person name="Park H.Y."/>
            <person name="Yi T.H."/>
            <person name="Yoon M.H."/>
            <person name="Kim S.C."/>
            <person name="Im W.T."/>
        </authorList>
    </citation>
    <scope>NUCLEOTIDE SEQUENCE [LARGE SCALE GENOMIC DNA]</scope>
    <source>
        <strain evidence="1 2">KHI28</strain>
    </source>
</reference>
<dbReference type="AlphaFoldDB" id="A0A5B8W2S8"/>
<sequence>MHQKQLLNLTIKKLIGEATADELLALDNLVKNHPEDAFFVNTMTAFFNTEAEIEEGQSERLFNRIKGKIKP</sequence>
<dbReference type="Proteomes" id="UP000321362">
    <property type="component" value="Chromosome"/>
</dbReference>
<accession>A0A5B8W2S8</accession>